<organism evidence="1">
    <name type="scientific">viral metagenome</name>
    <dbReference type="NCBI Taxonomy" id="1070528"/>
    <lineage>
        <taxon>unclassified sequences</taxon>
        <taxon>metagenomes</taxon>
        <taxon>organismal metagenomes</taxon>
    </lineage>
</organism>
<accession>A0A6C0AYQ1</accession>
<dbReference type="EMBL" id="MN738784">
    <property type="protein sequence ID" value="QHS84361.1"/>
    <property type="molecule type" value="Genomic_DNA"/>
</dbReference>
<evidence type="ECO:0000313" key="1">
    <source>
        <dbReference type="EMBL" id="QHS84361.1"/>
    </source>
</evidence>
<name>A0A6C0AYQ1_9ZZZZ</name>
<reference evidence="1" key="1">
    <citation type="journal article" date="2020" name="Nature">
        <title>Giant virus diversity and host interactions through global metagenomics.</title>
        <authorList>
            <person name="Schulz F."/>
            <person name="Roux S."/>
            <person name="Paez-Espino D."/>
            <person name="Jungbluth S."/>
            <person name="Walsh D.A."/>
            <person name="Denef V.J."/>
            <person name="McMahon K.D."/>
            <person name="Konstantinidis K.T."/>
            <person name="Eloe-Fadrosh E.A."/>
            <person name="Kyrpides N.C."/>
            <person name="Woyke T."/>
        </authorList>
    </citation>
    <scope>NUCLEOTIDE SEQUENCE</scope>
    <source>
        <strain evidence="1">GVMAG-S-ERX555965-48</strain>
    </source>
</reference>
<dbReference type="AlphaFoldDB" id="A0A6C0AYQ1"/>
<proteinExistence type="predicted"/>
<protein>
    <submittedName>
        <fullName evidence="1">Uncharacterized protein</fullName>
    </submittedName>
</protein>
<sequence>MKRYTSWNTISNNKSVEFIEDPILNMELFKKDFEETYKKILDTLIADNNYLDTSIEYFFELHPLRNNVLIFRNDEKKSEFYDIGIDLDCVQPLKNIKEGIQNE</sequence>